<sequence length="379" mass="40829">MAFTSLSTDVYLSAMPVMEEELNGNVELTITGFLIGFAIAQLVWGPISDRIGRKKPLFIGMVLFIIGSAGCALSNSITEIVCWRVFQAIGACTAPMLARAIVRDTFERTEAAHTLTTLMMIMAIAPIGGPILGGFIVHYASWHWIFWLLVVLGVAMFAALFLLNESHPPEKRVTAPLSHAFSHYATLLKNGPFMRFTLSLASFYVAAYAFITGSSHVYIRLYGVSPDIYGWLFAINVVGIVGVGFLNRKLVKIWSLEKLLKISTTVSALAMLVLVGGVVFFDPPLPFVMTTVLVFFSMNGIIAACATTAALDLVPELAGSGSALIGSLQYGSGIVSSLLLAWLGNDSVLPMAGIMLVFTLISALLLVRVHVNAQHPHTA</sequence>
<evidence type="ECO:0000256" key="7">
    <source>
        <dbReference type="ARBA" id="ARBA00023136"/>
    </source>
</evidence>
<dbReference type="Proteomes" id="UP000175691">
    <property type="component" value="Unassembled WGS sequence"/>
</dbReference>
<feature type="transmembrane region" description="Helical" evidence="8">
    <location>
        <begin position="348"/>
        <end position="367"/>
    </location>
</feature>
<feature type="transmembrane region" description="Helical" evidence="8">
    <location>
        <begin position="28"/>
        <end position="45"/>
    </location>
</feature>
<feature type="transmembrane region" description="Helical" evidence="8">
    <location>
        <begin position="57"/>
        <end position="77"/>
    </location>
</feature>
<dbReference type="Pfam" id="PF07690">
    <property type="entry name" value="MFS_1"/>
    <property type="match status" value="1"/>
</dbReference>
<dbReference type="PROSITE" id="PS50850">
    <property type="entry name" value="MFS"/>
    <property type="match status" value="1"/>
</dbReference>
<comment type="subcellular location">
    <subcellularLocation>
        <location evidence="8">Cell inner membrane</location>
        <topology evidence="8">Multi-pass membrane protein</topology>
    </subcellularLocation>
    <subcellularLocation>
        <location evidence="1">Cell membrane</location>
        <topology evidence="1">Multi-pass membrane protein</topology>
    </subcellularLocation>
</comment>
<dbReference type="GO" id="GO:0015385">
    <property type="term" value="F:sodium:proton antiporter activity"/>
    <property type="evidence" value="ECO:0007669"/>
    <property type="project" value="TreeGrafter"/>
</dbReference>
<keyword evidence="5 8" id="KW-0812">Transmembrane</keyword>
<dbReference type="InterPro" id="IPR011701">
    <property type="entry name" value="MFS"/>
</dbReference>
<evidence type="ECO:0000256" key="6">
    <source>
        <dbReference type="ARBA" id="ARBA00022989"/>
    </source>
</evidence>
<keyword evidence="4" id="KW-1003">Cell membrane</keyword>
<feature type="transmembrane region" description="Helical" evidence="8">
    <location>
        <begin position="114"/>
        <end position="138"/>
    </location>
</feature>
<dbReference type="InterPro" id="IPR036259">
    <property type="entry name" value="MFS_trans_sf"/>
</dbReference>
<evidence type="ECO:0000256" key="2">
    <source>
        <dbReference type="ARBA" id="ARBA00006236"/>
    </source>
</evidence>
<feature type="transmembrane region" description="Helical" evidence="8">
    <location>
        <begin position="228"/>
        <end position="247"/>
    </location>
</feature>
<gene>
    <name evidence="10" type="ORF">BFC18_10925</name>
</gene>
<dbReference type="CDD" id="cd17320">
    <property type="entry name" value="MFS_MdfA_MDR_like"/>
    <property type="match status" value="1"/>
</dbReference>
<evidence type="ECO:0000313" key="11">
    <source>
        <dbReference type="Proteomes" id="UP000175691"/>
    </source>
</evidence>
<evidence type="ECO:0000256" key="5">
    <source>
        <dbReference type="ARBA" id="ARBA00022692"/>
    </source>
</evidence>
<keyword evidence="3 8" id="KW-0813">Transport</keyword>
<keyword evidence="8" id="KW-0997">Cell inner membrane</keyword>
<evidence type="ECO:0000256" key="1">
    <source>
        <dbReference type="ARBA" id="ARBA00004651"/>
    </source>
</evidence>
<dbReference type="EMBL" id="MDHN01000021">
    <property type="protein sequence ID" value="OFC71041.1"/>
    <property type="molecule type" value="Genomic_DNA"/>
</dbReference>
<protein>
    <recommendedName>
        <fullName evidence="8">Bcr/CflA family efflux transporter</fullName>
    </recommendedName>
</protein>
<feature type="transmembrane region" description="Helical" evidence="8">
    <location>
        <begin position="198"/>
        <end position="222"/>
    </location>
</feature>
<feature type="domain" description="Major facilitator superfamily (MFS) profile" evidence="9">
    <location>
        <begin position="1"/>
        <end position="370"/>
    </location>
</feature>
<comment type="similarity">
    <text evidence="2 8">Belongs to the major facilitator superfamily. Bcr/CmlA family.</text>
</comment>
<evidence type="ECO:0000256" key="4">
    <source>
        <dbReference type="ARBA" id="ARBA00022475"/>
    </source>
</evidence>
<dbReference type="GO" id="GO:0042910">
    <property type="term" value="F:xenobiotic transmembrane transporter activity"/>
    <property type="evidence" value="ECO:0007669"/>
    <property type="project" value="InterPro"/>
</dbReference>
<feature type="transmembrane region" description="Helical" evidence="8">
    <location>
        <begin position="323"/>
        <end position="342"/>
    </location>
</feature>
<feature type="transmembrane region" description="Helical" evidence="8">
    <location>
        <begin position="83"/>
        <end position="102"/>
    </location>
</feature>
<dbReference type="Gene3D" id="1.20.1720.10">
    <property type="entry name" value="Multidrug resistance protein D"/>
    <property type="match status" value="1"/>
</dbReference>
<dbReference type="InterPro" id="IPR004812">
    <property type="entry name" value="Efflux_drug-R_Bcr/CmlA"/>
</dbReference>
<keyword evidence="11" id="KW-1185">Reference proteome</keyword>
<dbReference type="PANTHER" id="PTHR23502:SF132">
    <property type="entry name" value="POLYAMINE TRANSPORTER 2-RELATED"/>
    <property type="match status" value="1"/>
</dbReference>
<reference evidence="10 11" key="1">
    <citation type="submission" date="2016-08" db="EMBL/GenBank/DDBJ databases">
        <authorList>
            <person name="Seilhamer J.J."/>
        </authorList>
    </citation>
    <scope>NUCLEOTIDE SEQUENCE [LARGE SCALE GENOMIC DNA]</scope>
    <source>
        <strain evidence="10 11">KCTC 42603</strain>
    </source>
</reference>
<proteinExistence type="inferred from homology"/>
<dbReference type="PANTHER" id="PTHR23502">
    <property type="entry name" value="MAJOR FACILITATOR SUPERFAMILY"/>
    <property type="match status" value="1"/>
</dbReference>
<name>A0A1E7ZC52_9ALTE</name>
<dbReference type="SUPFAM" id="SSF103473">
    <property type="entry name" value="MFS general substrate transporter"/>
    <property type="match status" value="1"/>
</dbReference>
<dbReference type="NCBIfam" id="TIGR00710">
    <property type="entry name" value="efflux_Bcr_CflA"/>
    <property type="match status" value="1"/>
</dbReference>
<comment type="caution">
    <text evidence="10">The sequence shown here is derived from an EMBL/GenBank/DDBJ whole genome shotgun (WGS) entry which is preliminary data.</text>
</comment>
<evidence type="ECO:0000259" key="9">
    <source>
        <dbReference type="PROSITE" id="PS50850"/>
    </source>
</evidence>
<dbReference type="GO" id="GO:1990961">
    <property type="term" value="P:xenobiotic detoxification by transmembrane export across the plasma membrane"/>
    <property type="evidence" value="ECO:0007669"/>
    <property type="project" value="InterPro"/>
</dbReference>
<feature type="transmembrane region" description="Helical" evidence="8">
    <location>
        <begin position="287"/>
        <end position="311"/>
    </location>
</feature>
<feature type="transmembrane region" description="Helical" evidence="8">
    <location>
        <begin position="144"/>
        <end position="163"/>
    </location>
</feature>
<dbReference type="AlphaFoldDB" id="A0A1E7ZC52"/>
<organism evidence="10 11">
    <name type="scientific">Alteromonas confluentis</name>
    <dbReference type="NCBI Taxonomy" id="1656094"/>
    <lineage>
        <taxon>Bacteria</taxon>
        <taxon>Pseudomonadati</taxon>
        <taxon>Pseudomonadota</taxon>
        <taxon>Gammaproteobacteria</taxon>
        <taxon>Alteromonadales</taxon>
        <taxon>Alteromonadaceae</taxon>
        <taxon>Alteromonas/Salinimonas group</taxon>
        <taxon>Alteromonas</taxon>
    </lineage>
</organism>
<comment type="caution">
    <text evidence="8">Lacks conserved residue(s) required for the propagation of feature annotation.</text>
</comment>
<dbReference type="InterPro" id="IPR020846">
    <property type="entry name" value="MFS_dom"/>
</dbReference>
<keyword evidence="6 8" id="KW-1133">Transmembrane helix</keyword>
<accession>A0A1E7ZC52</accession>
<evidence type="ECO:0000313" key="10">
    <source>
        <dbReference type="EMBL" id="OFC71041.1"/>
    </source>
</evidence>
<evidence type="ECO:0000256" key="3">
    <source>
        <dbReference type="ARBA" id="ARBA00022448"/>
    </source>
</evidence>
<feature type="transmembrane region" description="Helical" evidence="8">
    <location>
        <begin position="259"/>
        <end position="281"/>
    </location>
</feature>
<dbReference type="GO" id="GO:0005886">
    <property type="term" value="C:plasma membrane"/>
    <property type="evidence" value="ECO:0007669"/>
    <property type="project" value="UniProtKB-SubCell"/>
</dbReference>
<evidence type="ECO:0000256" key="8">
    <source>
        <dbReference type="RuleBase" id="RU365088"/>
    </source>
</evidence>
<keyword evidence="7 8" id="KW-0472">Membrane</keyword>
<dbReference type="OrthoDB" id="9814303at2"/>
<dbReference type="STRING" id="1656094.BFC18_10925"/>